<comment type="caution">
    <text evidence="1">The sequence shown here is derived from an EMBL/GenBank/DDBJ whole genome shotgun (WGS) entry which is preliminary data.</text>
</comment>
<name>A0A9P5PTP0_9AGAR</name>
<protein>
    <submittedName>
        <fullName evidence="1">Uncharacterized protein</fullName>
    </submittedName>
</protein>
<dbReference type="Proteomes" id="UP000772434">
    <property type="component" value="Unassembled WGS sequence"/>
</dbReference>
<proteinExistence type="predicted"/>
<keyword evidence="2" id="KW-1185">Reference proteome</keyword>
<reference evidence="1" key="1">
    <citation type="submission" date="2020-11" db="EMBL/GenBank/DDBJ databases">
        <authorList>
            <consortium name="DOE Joint Genome Institute"/>
            <person name="Ahrendt S."/>
            <person name="Riley R."/>
            <person name="Andreopoulos W."/>
            <person name="Labutti K."/>
            <person name="Pangilinan J."/>
            <person name="Ruiz-Duenas F.J."/>
            <person name="Barrasa J.M."/>
            <person name="Sanchez-Garcia M."/>
            <person name="Camarero S."/>
            <person name="Miyauchi S."/>
            <person name="Serrano A."/>
            <person name="Linde D."/>
            <person name="Babiker R."/>
            <person name="Drula E."/>
            <person name="Ayuso-Fernandez I."/>
            <person name="Pacheco R."/>
            <person name="Padilla G."/>
            <person name="Ferreira P."/>
            <person name="Barriuso J."/>
            <person name="Kellner H."/>
            <person name="Castanera R."/>
            <person name="Alfaro M."/>
            <person name="Ramirez L."/>
            <person name="Pisabarro A.G."/>
            <person name="Kuo A."/>
            <person name="Tritt A."/>
            <person name="Lipzen A."/>
            <person name="He G."/>
            <person name="Yan M."/>
            <person name="Ng V."/>
            <person name="Cullen D."/>
            <person name="Martin F."/>
            <person name="Rosso M.-N."/>
            <person name="Henrissat B."/>
            <person name="Hibbett D."/>
            <person name="Martinez A.T."/>
            <person name="Grigoriev I.V."/>
        </authorList>
    </citation>
    <scope>NUCLEOTIDE SEQUENCE</scope>
    <source>
        <strain evidence="1">AH 40177</strain>
    </source>
</reference>
<accession>A0A9P5PTP0</accession>
<dbReference type="Gene3D" id="3.30.559.10">
    <property type="entry name" value="Chloramphenicol acetyltransferase-like domain"/>
    <property type="match status" value="2"/>
</dbReference>
<dbReference type="AlphaFoldDB" id="A0A9P5PTP0"/>
<evidence type="ECO:0000313" key="2">
    <source>
        <dbReference type="Proteomes" id="UP000772434"/>
    </source>
</evidence>
<evidence type="ECO:0000313" key="1">
    <source>
        <dbReference type="EMBL" id="KAF9072156.1"/>
    </source>
</evidence>
<organism evidence="1 2">
    <name type="scientific">Rhodocollybia butyracea</name>
    <dbReference type="NCBI Taxonomy" id="206335"/>
    <lineage>
        <taxon>Eukaryota</taxon>
        <taxon>Fungi</taxon>
        <taxon>Dikarya</taxon>
        <taxon>Basidiomycota</taxon>
        <taxon>Agaricomycotina</taxon>
        <taxon>Agaricomycetes</taxon>
        <taxon>Agaricomycetidae</taxon>
        <taxon>Agaricales</taxon>
        <taxon>Marasmiineae</taxon>
        <taxon>Omphalotaceae</taxon>
        <taxon>Rhodocollybia</taxon>
    </lineage>
</organism>
<gene>
    <name evidence="1" type="ORF">BDP27DRAFT_1217876</name>
</gene>
<sequence>MDDWYGVRYFSDTFGYVVRTVDVEALDNAAKQVADKWRLIAGRVEWSVEKNLYQIRVPLSDSLPKDYMLAKFTMDQRTSTELPIVPVDANSAQILKKPPVTYFRHPTTLNSLHEYASKHAPILSIHVSLMANCACVGVTVPHGIFDGTGMGQVVKALNCALNSIPWVPPNLTGSLIMADRLKKIRESECTSGPNLADVQSAFSSASIKNVFYVLKHVAWEKYWHRLKRGAIYLGPNVVERIVAGVKSQVAEEGKDWVSTGDIVVAFLLKAAYLEGRTAHKTITIAPLISLRKVLAETDPELEDYSHNAIITSALPPLTAQQISSMSLYDLALKYRRCIDYTRNVCFVQGYTKWLASIGGHILPPKGDIWFFSNQVITGVEKLDLGSETLAFWHWALPFVFAPDHSLILNKLKGGYIIDPLIGIRSSQWKSIQKVLQTL</sequence>
<dbReference type="InterPro" id="IPR023213">
    <property type="entry name" value="CAT-like_dom_sf"/>
</dbReference>
<dbReference type="EMBL" id="JADNRY010000026">
    <property type="protein sequence ID" value="KAF9072156.1"/>
    <property type="molecule type" value="Genomic_DNA"/>
</dbReference>
<dbReference type="OrthoDB" id="21502at2759"/>